<dbReference type="InterPro" id="IPR032719">
    <property type="entry name" value="WbsX"/>
</dbReference>
<keyword evidence="2" id="KW-1185">Reference proteome</keyword>
<dbReference type="AlphaFoldDB" id="A0A1E1L3B4"/>
<sequence length="736" mass="84328">MLLPFSRHFQRLAIPTILLCMILLYFRQSSIKYIQYQIPQLSSNGHVTATPKGYSIKPLVYIFPQYYEFEDNDRLHGKNFTEWVNVKKVTHNQYGLETIRPHESIGFYNGLEFSTRERQGRFLRDHGYYGAVFHHYWFAGRPVMDHVIQKMLEDGEPNVPFMLSWANEPWSARWDGSGGNGKVLIAQDYGLQVAWRKHFDWLLPFFRHPKYIRSNGRIQFAVYNPTHIGHVGPHMFAAWRQWAVEEGLGGMDIIETRWGDKKPDAWEEHPPDAINEFAPHAGGRDQSTLSSLKKISRVYHRGTLACWDTTPRHPTDNLAVAVPTCHPRTWENHLVEMFRKIKTEPNPIGSENFLFVNALNEWGEGNAIEPSAQFGDGYGVAMKNAFAISEKKHIWADMVIKNGLVRDAEIASIMEQKADACVLIRTSPDHAEDKIFKLSAMLRSLKAQYNRNWRAVVFQPDGKEFHDFKSVITQTLDARIKHVQVPKDAEIPQLGGNVTIHNATDWVIRELEKLSPGCSSARFLLVTDGSNTYEPTAFEVLSGSQDMIGLNVESPQKIWDHPKLQNKTWNARCSLLQDTKELNLCGASAPKLSEFDLSATFLKFDQFRIENNSLAQVFRTFPRKPQDGAFAEFLINKRHWTFAPPPDGVCHVRRNPAYSSCLETGNFWFDSPVFEEMGCYSTTNLIKLFEKTSPKLGVLDLEFFRQNGRCVRYKEGAYARKLASSKIESESKSGKE</sequence>
<evidence type="ECO:0000313" key="2">
    <source>
        <dbReference type="Proteomes" id="UP000178129"/>
    </source>
</evidence>
<reference evidence="2" key="1">
    <citation type="submission" date="2016-03" db="EMBL/GenBank/DDBJ databases">
        <authorList>
            <person name="Ploux O."/>
        </authorList>
    </citation>
    <scope>NUCLEOTIDE SEQUENCE [LARGE SCALE GENOMIC DNA]</scope>
    <source>
        <strain evidence="2">UK7</strain>
    </source>
</reference>
<protein>
    <submittedName>
        <fullName evidence="1">Uncharacterized protein</fullName>
    </submittedName>
</protein>
<evidence type="ECO:0000313" key="1">
    <source>
        <dbReference type="EMBL" id="CZT04930.1"/>
    </source>
</evidence>
<dbReference type="Proteomes" id="UP000178129">
    <property type="component" value="Unassembled WGS sequence"/>
</dbReference>
<accession>A0A1E1L3B4</accession>
<dbReference type="Pfam" id="PF14307">
    <property type="entry name" value="Glyco_tran_WbsX"/>
    <property type="match status" value="2"/>
</dbReference>
<dbReference type="EMBL" id="FJUW01000033">
    <property type="protein sequence ID" value="CZT04930.1"/>
    <property type="molecule type" value="Genomic_DNA"/>
</dbReference>
<dbReference type="InParanoid" id="A0A1E1L3B4"/>
<dbReference type="STRING" id="914237.A0A1E1L3B4"/>
<organism evidence="1 2">
    <name type="scientific">Rhynchosporium graminicola</name>
    <dbReference type="NCBI Taxonomy" id="2792576"/>
    <lineage>
        <taxon>Eukaryota</taxon>
        <taxon>Fungi</taxon>
        <taxon>Dikarya</taxon>
        <taxon>Ascomycota</taxon>
        <taxon>Pezizomycotina</taxon>
        <taxon>Leotiomycetes</taxon>
        <taxon>Helotiales</taxon>
        <taxon>Ploettnerulaceae</taxon>
        <taxon>Rhynchosporium</taxon>
    </lineage>
</organism>
<proteinExistence type="predicted"/>
<comment type="caution">
    <text evidence="1">The sequence shown here is derived from an EMBL/GenBank/DDBJ whole genome shotgun (WGS) entry which is preliminary data.</text>
</comment>
<name>A0A1E1L3B4_9HELO</name>
<dbReference type="PANTHER" id="PTHR41244">
    <property type="entry name" value="RHAMNAN SYNTHESIS F"/>
    <property type="match status" value="1"/>
</dbReference>
<dbReference type="Gene3D" id="3.20.20.80">
    <property type="entry name" value="Glycosidases"/>
    <property type="match status" value="1"/>
</dbReference>
<gene>
    <name evidence="1" type="ORF">RCO7_09182</name>
</gene>
<dbReference type="PANTHER" id="PTHR41244:SF1">
    <property type="entry name" value="GLYCOSYLTRANSFERASE"/>
    <property type="match status" value="1"/>
</dbReference>